<organism evidence="9 10">
    <name type="scientific">Aspergillus bertholletiae</name>
    <dbReference type="NCBI Taxonomy" id="1226010"/>
    <lineage>
        <taxon>Eukaryota</taxon>
        <taxon>Fungi</taxon>
        <taxon>Dikarya</taxon>
        <taxon>Ascomycota</taxon>
        <taxon>Pezizomycotina</taxon>
        <taxon>Eurotiomycetes</taxon>
        <taxon>Eurotiomycetidae</taxon>
        <taxon>Eurotiales</taxon>
        <taxon>Aspergillaceae</taxon>
        <taxon>Aspergillus</taxon>
        <taxon>Aspergillus subgen. Circumdati</taxon>
    </lineage>
</organism>
<dbReference type="GO" id="GO:0005886">
    <property type="term" value="C:plasma membrane"/>
    <property type="evidence" value="ECO:0007669"/>
    <property type="project" value="TreeGrafter"/>
</dbReference>
<feature type="transmembrane region" description="Helical" evidence="7">
    <location>
        <begin position="148"/>
        <end position="169"/>
    </location>
</feature>
<evidence type="ECO:0000259" key="8">
    <source>
        <dbReference type="PROSITE" id="PS50850"/>
    </source>
</evidence>
<gene>
    <name evidence="9" type="ORF">BDV26DRAFT_301125</name>
</gene>
<feature type="transmembrane region" description="Helical" evidence="7">
    <location>
        <begin position="206"/>
        <end position="228"/>
    </location>
</feature>
<dbReference type="EMBL" id="ML736316">
    <property type="protein sequence ID" value="KAE8373408.1"/>
    <property type="molecule type" value="Genomic_DNA"/>
</dbReference>
<dbReference type="PANTHER" id="PTHR23501:SF201">
    <property type="entry name" value="MFS AFLATOXIN EFFLUX PUMP"/>
    <property type="match status" value="1"/>
</dbReference>
<feature type="transmembrane region" description="Helical" evidence="7">
    <location>
        <begin position="516"/>
        <end position="536"/>
    </location>
</feature>
<keyword evidence="10" id="KW-1185">Reference proteome</keyword>
<dbReference type="AlphaFoldDB" id="A0A5N7AX21"/>
<feature type="transmembrane region" description="Helical" evidence="7">
    <location>
        <begin position="352"/>
        <end position="372"/>
    </location>
</feature>
<dbReference type="Pfam" id="PF07690">
    <property type="entry name" value="MFS_1"/>
    <property type="match status" value="1"/>
</dbReference>
<feature type="transmembrane region" description="Helical" evidence="7">
    <location>
        <begin position="88"/>
        <end position="111"/>
    </location>
</feature>
<feature type="transmembrane region" description="Helical" evidence="7">
    <location>
        <begin position="378"/>
        <end position="397"/>
    </location>
</feature>
<keyword evidence="4 7" id="KW-1133">Transmembrane helix</keyword>
<proteinExistence type="inferred from homology"/>
<dbReference type="InterPro" id="IPR020846">
    <property type="entry name" value="MFS_dom"/>
</dbReference>
<dbReference type="InterPro" id="IPR011701">
    <property type="entry name" value="MFS"/>
</dbReference>
<evidence type="ECO:0000256" key="5">
    <source>
        <dbReference type="ARBA" id="ARBA00023136"/>
    </source>
</evidence>
<dbReference type="CDD" id="cd17502">
    <property type="entry name" value="MFS_Azr1_MDR_like"/>
    <property type="match status" value="1"/>
</dbReference>
<keyword evidence="5 7" id="KW-0472">Membrane</keyword>
<feature type="transmembrane region" description="Helical" evidence="7">
    <location>
        <begin position="175"/>
        <end position="194"/>
    </location>
</feature>
<dbReference type="PANTHER" id="PTHR23501">
    <property type="entry name" value="MAJOR FACILITATOR SUPERFAMILY"/>
    <property type="match status" value="1"/>
</dbReference>
<dbReference type="SUPFAM" id="SSF103473">
    <property type="entry name" value="MFS general substrate transporter"/>
    <property type="match status" value="1"/>
</dbReference>
<accession>A0A5N7AX21</accession>
<dbReference type="PROSITE" id="PS50850">
    <property type="entry name" value="MFS"/>
    <property type="match status" value="1"/>
</dbReference>
<evidence type="ECO:0000256" key="4">
    <source>
        <dbReference type="ARBA" id="ARBA00022989"/>
    </source>
</evidence>
<name>A0A5N7AX21_9EURO</name>
<evidence type="ECO:0000313" key="10">
    <source>
        <dbReference type="Proteomes" id="UP000326198"/>
    </source>
</evidence>
<dbReference type="InterPro" id="IPR036259">
    <property type="entry name" value="MFS_trans_sf"/>
</dbReference>
<evidence type="ECO:0000313" key="9">
    <source>
        <dbReference type="EMBL" id="KAE8373408.1"/>
    </source>
</evidence>
<reference evidence="9 10" key="1">
    <citation type="submission" date="2019-04" db="EMBL/GenBank/DDBJ databases">
        <title>Friends and foes A comparative genomics studyof 23 Aspergillus species from section Flavi.</title>
        <authorList>
            <consortium name="DOE Joint Genome Institute"/>
            <person name="Kjaerbolling I."/>
            <person name="Vesth T."/>
            <person name="Frisvad J.C."/>
            <person name="Nybo J.L."/>
            <person name="Theobald S."/>
            <person name="Kildgaard S."/>
            <person name="Isbrandt T."/>
            <person name="Kuo A."/>
            <person name="Sato A."/>
            <person name="Lyhne E.K."/>
            <person name="Kogle M.E."/>
            <person name="Wiebenga A."/>
            <person name="Kun R.S."/>
            <person name="Lubbers R.J."/>
            <person name="Makela M.R."/>
            <person name="Barry K."/>
            <person name="Chovatia M."/>
            <person name="Clum A."/>
            <person name="Daum C."/>
            <person name="Haridas S."/>
            <person name="He G."/>
            <person name="LaButti K."/>
            <person name="Lipzen A."/>
            <person name="Mondo S."/>
            <person name="Riley R."/>
            <person name="Salamov A."/>
            <person name="Simmons B.A."/>
            <person name="Magnuson J.K."/>
            <person name="Henrissat B."/>
            <person name="Mortensen U.H."/>
            <person name="Larsen T.O."/>
            <person name="Devries R.P."/>
            <person name="Grigoriev I.V."/>
            <person name="Machida M."/>
            <person name="Baker S.E."/>
            <person name="Andersen M.R."/>
        </authorList>
    </citation>
    <scope>NUCLEOTIDE SEQUENCE [LARGE SCALE GENOMIC DNA]</scope>
    <source>
        <strain evidence="9 10">IBT 29228</strain>
    </source>
</reference>
<evidence type="ECO:0000256" key="2">
    <source>
        <dbReference type="ARBA" id="ARBA00007520"/>
    </source>
</evidence>
<protein>
    <submittedName>
        <fullName evidence="9">Major facilitator superfamily domain-containing protein</fullName>
    </submittedName>
</protein>
<dbReference type="OrthoDB" id="10021397at2759"/>
<comment type="similarity">
    <text evidence="2">Belongs to the major facilitator superfamily. TCR/Tet family.</text>
</comment>
<keyword evidence="3 7" id="KW-0812">Transmembrane</keyword>
<feature type="transmembrane region" description="Helical" evidence="7">
    <location>
        <begin position="117"/>
        <end position="136"/>
    </location>
</feature>
<evidence type="ECO:0000256" key="7">
    <source>
        <dbReference type="SAM" id="Phobius"/>
    </source>
</evidence>
<feature type="transmembrane region" description="Helical" evidence="7">
    <location>
        <begin position="248"/>
        <end position="266"/>
    </location>
</feature>
<evidence type="ECO:0000256" key="1">
    <source>
        <dbReference type="ARBA" id="ARBA00004141"/>
    </source>
</evidence>
<feature type="domain" description="Major facilitator superfamily (MFS) profile" evidence="8">
    <location>
        <begin position="53"/>
        <end position="539"/>
    </location>
</feature>
<feature type="transmembrane region" description="Helical" evidence="7">
    <location>
        <begin position="278"/>
        <end position="298"/>
    </location>
</feature>
<evidence type="ECO:0000256" key="6">
    <source>
        <dbReference type="SAM" id="MobiDB-lite"/>
    </source>
</evidence>
<dbReference type="GO" id="GO:0022857">
    <property type="term" value="F:transmembrane transporter activity"/>
    <property type="evidence" value="ECO:0007669"/>
    <property type="project" value="InterPro"/>
</dbReference>
<dbReference type="Gene3D" id="1.20.1250.20">
    <property type="entry name" value="MFS general substrate transporter like domains"/>
    <property type="match status" value="1"/>
</dbReference>
<feature type="transmembrane region" description="Helical" evidence="7">
    <location>
        <begin position="47"/>
        <end position="67"/>
    </location>
</feature>
<dbReference type="FunFam" id="1.20.1250.20:FF:000196">
    <property type="entry name" value="MFS toxin efflux pump (AflT)"/>
    <property type="match status" value="1"/>
</dbReference>
<dbReference type="FunFam" id="1.20.1720.10:FF:000012">
    <property type="entry name" value="MFS toxin efflux pump (AflT)"/>
    <property type="match status" value="1"/>
</dbReference>
<feature type="transmembrane region" description="Helical" evidence="7">
    <location>
        <begin position="318"/>
        <end position="340"/>
    </location>
</feature>
<evidence type="ECO:0000256" key="3">
    <source>
        <dbReference type="ARBA" id="ARBA00022692"/>
    </source>
</evidence>
<comment type="subcellular location">
    <subcellularLocation>
        <location evidence="1">Membrane</location>
        <topology evidence="1">Multi-pass membrane protein</topology>
    </subcellularLocation>
</comment>
<feature type="region of interest" description="Disordered" evidence="6">
    <location>
        <begin position="1"/>
        <end position="42"/>
    </location>
</feature>
<feature type="compositionally biased region" description="Basic and acidic residues" evidence="6">
    <location>
        <begin position="32"/>
        <end position="42"/>
    </location>
</feature>
<sequence>MTTISSNRAIDHGLKSPSPVNAGESMPEDQTSENKSHAQEDHEYPPLSRVILITMALYLAIFLVALDRTIIATAIPRITDTFHSLGDIGWYGSAYLLTCCSFQLVFGRIYTFYSAKWVFLGAVLLFELGSAICGAAPTSTAFIVGRAIAGMGASGLMSGSVVIIVYIAPLHKRPMYTGLIGAVFGISSVIAPLMGGAFTENVSWRWCFYINLPIGAVAMAIIALILKLPNPPHSSLPTRKRLAKLDPIGTAVFLPGMICLLLALQWGGTTYAWSNGRVIALLVVAGILLLSFTGIQAWRQDSATVPPRIFLQRSILSGTWYMFTLNGAMMAILYYLPIWFQAIKDASAVKSGLMTLPMIIGLVVGSIVAGAGVSKSGYYSPFMIVASILMAVGSGLLTTFTTTTGHSRWIGYQACFGLGLGLGMQQPAVAAQTVLPGPDVSTGISLVFFAQYFGGALWISVANNVFANCLTRNVAGIAGVDAADVARVGATALRQAVSEEQLALILPGYNSAVVRAFYIGVACACATVIGALAMEWKNMRTQDVRLLAGAQKVILVEQPVIHFAPYTRQ</sequence>
<dbReference type="Proteomes" id="UP000326198">
    <property type="component" value="Unassembled WGS sequence"/>
</dbReference>